<accession>A0A420WYE9</accession>
<organism evidence="2 3">
    <name type="scientific">Kushneria sinocarnis</name>
    <dbReference type="NCBI Taxonomy" id="595502"/>
    <lineage>
        <taxon>Bacteria</taxon>
        <taxon>Pseudomonadati</taxon>
        <taxon>Pseudomonadota</taxon>
        <taxon>Gammaproteobacteria</taxon>
        <taxon>Oceanospirillales</taxon>
        <taxon>Halomonadaceae</taxon>
        <taxon>Kushneria</taxon>
    </lineage>
</organism>
<reference evidence="2 3" key="1">
    <citation type="submission" date="2018-10" db="EMBL/GenBank/DDBJ databases">
        <title>Genomic Encyclopedia of Type Strains, Phase IV (KMG-IV): sequencing the most valuable type-strain genomes for metagenomic binning, comparative biology and taxonomic classification.</title>
        <authorList>
            <person name="Goeker M."/>
        </authorList>
    </citation>
    <scope>NUCLEOTIDE SEQUENCE [LARGE SCALE GENOMIC DNA]</scope>
    <source>
        <strain evidence="2 3">DSM 23229</strain>
    </source>
</reference>
<evidence type="ECO:0000313" key="3">
    <source>
        <dbReference type="Proteomes" id="UP000281975"/>
    </source>
</evidence>
<name>A0A420WYE9_9GAMM</name>
<comment type="caution">
    <text evidence="2">The sequence shown here is derived from an EMBL/GenBank/DDBJ whole genome shotgun (WGS) entry which is preliminary data.</text>
</comment>
<protein>
    <submittedName>
        <fullName evidence="2">Uncharacterized protein</fullName>
    </submittedName>
</protein>
<dbReference type="EMBL" id="RBIN01000003">
    <property type="protein sequence ID" value="RKR06254.1"/>
    <property type="molecule type" value="Genomic_DNA"/>
</dbReference>
<evidence type="ECO:0000313" key="2">
    <source>
        <dbReference type="EMBL" id="RKR06254.1"/>
    </source>
</evidence>
<dbReference type="Proteomes" id="UP000281975">
    <property type="component" value="Unassembled WGS sequence"/>
</dbReference>
<keyword evidence="3" id="KW-1185">Reference proteome</keyword>
<proteinExistence type="predicted"/>
<dbReference type="OrthoDB" id="6183389at2"/>
<evidence type="ECO:0000256" key="1">
    <source>
        <dbReference type="SAM" id="Coils"/>
    </source>
</evidence>
<gene>
    <name evidence="2" type="ORF">C7446_1192</name>
</gene>
<dbReference type="AlphaFoldDB" id="A0A420WYE9"/>
<dbReference type="RefSeq" id="WP_121172177.1">
    <property type="nucleotide sequence ID" value="NZ_RBIN01000003.1"/>
</dbReference>
<feature type="coiled-coil region" evidence="1">
    <location>
        <begin position="2"/>
        <end position="29"/>
    </location>
</feature>
<keyword evidence="1" id="KW-0175">Coiled coil</keyword>
<sequence>MIRLERNIVDLAKDHLQRLENQITADKDEQDISDARTAFSQLATLAELTRQNDTGMSDECIGILEEIERRANAVATRLPGIIER</sequence>